<dbReference type="GO" id="GO:0006801">
    <property type="term" value="P:superoxide metabolic process"/>
    <property type="evidence" value="ECO:0007669"/>
    <property type="project" value="TreeGrafter"/>
</dbReference>
<dbReference type="SUPFAM" id="SSF49764">
    <property type="entry name" value="HSP20-like chaperones"/>
    <property type="match status" value="1"/>
</dbReference>
<evidence type="ECO:0000313" key="9">
    <source>
        <dbReference type="EMBL" id="KAJ8915131.1"/>
    </source>
</evidence>
<dbReference type="InterPro" id="IPR001199">
    <property type="entry name" value="Cyt_B5-like_heme/steroid-bd"/>
</dbReference>
<evidence type="ECO:0000256" key="5">
    <source>
        <dbReference type="ARBA" id="ARBA00023004"/>
    </source>
</evidence>
<evidence type="ECO:0000259" key="7">
    <source>
        <dbReference type="PROSITE" id="PS50255"/>
    </source>
</evidence>
<dbReference type="AlphaFoldDB" id="A0AAV8VMT4"/>
<dbReference type="Pfam" id="PF00175">
    <property type="entry name" value="NAD_binding_1"/>
    <property type="match status" value="1"/>
</dbReference>
<dbReference type="PANTHER" id="PTHR46237:SF1">
    <property type="entry name" value="CYTOCHROME B5 REDUCTASE 4"/>
    <property type="match status" value="1"/>
</dbReference>
<gene>
    <name evidence="9" type="ORF">NQ315_000383</name>
</gene>
<dbReference type="Gene3D" id="3.10.120.10">
    <property type="entry name" value="Cytochrome b5-like heme/steroid binding domain"/>
    <property type="match status" value="1"/>
</dbReference>
<comment type="caution">
    <text evidence="9">The sequence shown here is derived from an EMBL/GenBank/DDBJ whole genome shotgun (WGS) entry which is preliminary data.</text>
</comment>
<feature type="transmembrane region" description="Helical" evidence="6">
    <location>
        <begin position="411"/>
        <end position="431"/>
    </location>
</feature>
<proteinExistence type="inferred from homology"/>
<keyword evidence="6" id="KW-0812">Transmembrane</keyword>
<dbReference type="Gene3D" id="2.40.30.10">
    <property type="entry name" value="Translation factors"/>
    <property type="match status" value="1"/>
</dbReference>
<dbReference type="CDD" id="cd06183">
    <property type="entry name" value="cyt_b5_reduct_like"/>
    <property type="match status" value="1"/>
</dbReference>
<dbReference type="InterPro" id="IPR018506">
    <property type="entry name" value="Cyt_B5_heme-BS"/>
</dbReference>
<dbReference type="PROSITE" id="PS00191">
    <property type="entry name" value="CYTOCHROME_B5_1"/>
    <property type="match status" value="1"/>
</dbReference>
<dbReference type="SUPFAM" id="SSF63380">
    <property type="entry name" value="Riboflavin synthase domain-like"/>
    <property type="match status" value="1"/>
</dbReference>
<dbReference type="GO" id="GO:0004128">
    <property type="term" value="F:cytochrome-b5 reductase activity, acting on NAD(P)H"/>
    <property type="evidence" value="ECO:0007669"/>
    <property type="project" value="TreeGrafter"/>
</dbReference>
<sequence>MGNPRNKCALQPGHSLMDWIRLGSSGKDLTGVGPRAGHLSVTKNELSKHNREYDAWLAIRGKVYNITAYLPFHPGGKEELMKGAGIDATKLFDQIHPWVNYEQILHKCFVGRLVAFEPGTNPEALFFANSTCDTKPRTPDNKEAKDPFILPTRQGKFKEPQAEFLEKYPPKVDSTSQEDQPDDSPKLPRFDWIQRTRYITIIFYTSHFSNPLVEVLPPTPERTLVVTLMYDEKVYTNEIDFFAEVNWPCTIQVIYETGKIEMEFIKTEWKIWDDFGVLRQQCEPVGSSINCCAKSNFVLCEKKEVTHNIFLIRLERTDGGRIVVPVGRHVRAFGNVDGQEMSRSYTPVPQTLFKQFATQVPATDTLCLMIKRYQNGNVSRFLTDSTKNDVIHVTKPIGDFDLKVLHKRETYLLLAAGTGITPMLSVILFLLQRRIKKCQFARLLFFNRTEEDIPFREQFEKLRELDDRLHVTHILSEPSDDWTGLTGHVNKEMIDNAIQEHIRDTGYTIANIYTFICGPNPFVALSIEELKKIGITDEQMYAFQG</sequence>
<dbReference type="Pfam" id="PF00970">
    <property type="entry name" value="FAD_binding_6"/>
    <property type="match status" value="1"/>
</dbReference>
<dbReference type="InterPro" id="IPR008978">
    <property type="entry name" value="HSP20-like_chaperone"/>
</dbReference>
<keyword evidence="4" id="KW-0560">Oxidoreductase</keyword>
<dbReference type="InterPro" id="IPR051872">
    <property type="entry name" value="Cytochrome_b5/Flavoprotein_Rdt"/>
</dbReference>
<dbReference type="SUPFAM" id="SSF52343">
    <property type="entry name" value="Ferredoxin reductase-like, C-terminal NADP-linked domain"/>
    <property type="match status" value="1"/>
</dbReference>
<dbReference type="GO" id="GO:0046872">
    <property type="term" value="F:metal ion binding"/>
    <property type="evidence" value="ECO:0007669"/>
    <property type="project" value="UniProtKB-KW"/>
</dbReference>
<dbReference type="InterPro" id="IPR017927">
    <property type="entry name" value="FAD-bd_FR_type"/>
</dbReference>
<evidence type="ECO:0000256" key="2">
    <source>
        <dbReference type="ARBA" id="ARBA00022617"/>
    </source>
</evidence>
<comment type="similarity">
    <text evidence="1">Belongs to the flavoprotein pyridine nucleotide cytochrome reductase family.</text>
</comment>
<organism evidence="9 10">
    <name type="scientific">Exocentrus adspersus</name>
    <dbReference type="NCBI Taxonomy" id="1586481"/>
    <lineage>
        <taxon>Eukaryota</taxon>
        <taxon>Metazoa</taxon>
        <taxon>Ecdysozoa</taxon>
        <taxon>Arthropoda</taxon>
        <taxon>Hexapoda</taxon>
        <taxon>Insecta</taxon>
        <taxon>Pterygota</taxon>
        <taxon>Neoptera</taxon>
        <taxon>Endopterygota</taxon>
        <taxon>Coleoptera</taxon>
        <taxon>Polyphaga</taxon>
        <taxon>Cucujiformia</taxon>
        <taxon>Chrysomeloidea</taxon>
        <taxon>Cerambycidae</taxon>
        <taxon>Lamiinae</taxon>
        <taxon>Acanthocinini</taxon>
        <taxon>Exocentrus</taxon>
    </lineage>
</organism>
<accession>A0AAV8VMT4</accession>
<dbReference type="InterPro" id="IPR017938">
    <property type="entry name" value="Riboflavin_synthase-like_b-brl"/>
</dbReference>
<dbReference type="InterPro" id="IPR039261">
    <property type="entry name" value="FNR_nucleotide-bd"/>
</dbReference>
<keyword evidence="2" id="KW-0349">Heme</keyword>
<keyword evidence="5" id="KW-0408">Iron</keyword>
<keyword evidence="10" id="KW-1185">Reference proteome</keyword>
<feature type="domain" description="Cytochrome b5 heme-binding" evidence="7">
    <location>
        <begin position="38"/>
        <end position="114"/>
    </location>
</feature>
<evidence type="ECO:0000256" key="3">
    <source>
        <dbReference type="ARBA" id="ARBA00022723"/>
    </source>
</evidence>
<reference evidence="9 10" key="1">
    <citation type="journal article" date="2023" name="Insect Mol. Biol.">
        <title>Genome sequencing provides insights into the evolution of gene families encoding plant cell wall-degrading enzymes in longhorned beetles.</title>
        <authorList>
            <person name="Shin N.R."/>
            <person name="Okamura Y."/>
            <person name="Kirsch R."/>
            <person name="Pauchet Y."/>
        </authorList>
    </citation>
    <scope>NUCLEOTIDE SEQUENCE [LARGE SCALE GENOMIC DNA]</scope>
    <source>
        <strain evidence="9">EAD_L_NR</strain>
    </source>
</reference>
<dbReference type="Proteomes" id="UP001159042">
    <property type="component" value="Unassembled WGS sequence"/>
</dbReference>
<dbReference type="FunFam" id="3.40.50.80:FF:000021">
    <property type="entry name" value="Cytochrome b5 reductase 4"/>
    <property type="match status" value="1"/>
</dbReference>
<name>A0AAV8VMT4_9CUCU</name>
<dbReference type="InterPro" id="IPR008333">
    <property type="entry name" value="Cbr1-like_FAD-bd_dom"/>
</dbReference>
<dbReference type="GO" id="GO:0020037">
    <property type="term" value="F:heme binding"/>
    <property type="evidence" value="ECO:0007669"/>
    <property type="project" value="InterPro"/>
</dbReference>
<dbReference type="EMBL" id="JANEYG010000057">
    <property type="protein sequence ID" value="KAJ8915131.1"/>
    <property type="molecule type" value="Genomic_DNA"/>
</dbReference>
<dbReference type="Pfam" id="PF00173">
    <property type="entry name" value="Cyt-b5"/>
    <property type="match status" value="1"/>
</dbReference>
<feature type="domain" description="FAD-binding FR-type" evidence="8">
    <location>
        <begin position="292"/>
        <end position="403"/>
    </location>
</feature>
<evidence type="ECO:0000259" key="8">
    <source>
        <dbReference type="PROSITE" id="PS51384"/>
    </source>
</evidence>
<evidence type="ECO:0000313" key="10">
    <source>
        <dbReference type="Proteomes" id="UP001159042"/>
    </source>
</evidence>
<keyword evidence="3" id="KW-0479">Metal-binding</keyword>
<dbReference type="Gene3D" id="3.40.50.80">
    <property type="entry name" value="Nucleotide-binding domain of ferredoxin-NADP reductase (FNR) module"/>
    <property type="match status" value="1"/>
</dbReference>
<dbReference type="PANTHER" id="PTHR46237">
    <property type="entry name" value="CYTOCHROME B5 REDUCTASE 4 FAMILY MEMBER"/>
    <property type="match status" value="1"/>
</dbReference>
<evidence type="ECO:0000256" key="4">
    <source>
        <dbReference type="ARBA" id="ARBA00023002"/>
    </source>
</evidence>
<evidence type="ECO:0000256" key="6">
    <source>
        <dbReference type="SAM" id="Phobius"/>
    </source>
</evidence>
<protein>
    <recommendedName>
        <fullName evidence="11">Cytochrome-b5 reductase</fullName>
    </recommendedName>
</protein>
<evidence type="ECO:0008006" key="11">
    <source>
        <dbReference type="Google" id="ProtNLM"/>
    </source>
</evidence>
<keyword evidence="6" id="KW-0472">Membrane</keyword>
<dbReference type="GO" id="GO:0005783">
    <property type="term" value="C:endoplasmic reticulum"/>
    <property type="evidence" value="ECO:0007669"/>
    <property type="project" value="TreeGrafter"/>
</dbReference>
<dbReference type="PROSITE" id="PS50255">
    <property type="entry name" value="CYTOCHROME_B5_2"/>
    <property type="match status" value="1"/>
</dbReference>
<dbReference type="SMART" id="SM01117">
    <property type="entry name" value="Cyt-b5"/>
    <property type="match status" value="1"/>
</dbReference>
<dbReference type="SUPFAM" id="SSF55856">
    <property type="entry name" value="Cytochrome b5-like heme/steroid binding domain"/>
    <property type="match status" value="1"/>
</dbReference>
<keyword evidence="6" id="KW-1133">Transmembrane helix</keyword>
<dbReference type="PROSITE" id="PS51384">
    <property type="entry name" value="FAD_FR"/>
    <property type="match status" value="1"/>
</dbReference>
<evidence type="ECO:0000256" key="1">
    <source>
        <dbReference type="ARBA" id="ARBA00006105"/>
    </source>
</evidence>
<dbReference type="FunFam" id="3.10.120.10:FF:000001">
    <property type="entry name" value="Cytochrome b5 reductase 4"/>
    <property type="match status" value="1"/>
</dbReference>
<dbReference type="PRINTS" id="PR00406">
    <property type="entry name" value="CYTB5RDTASE"/>
</dbReference>
<dbReference type="InterPro" id="IPR036400">
    <property type="entry name" value="Cyt_B5-like_heme/steroid_sf"/>
</dbReference>
<dbReference type="InterPro" id="IPR001433">
    <property type="entry name" value="OxRdtase_FAD/NAD-bd"/>
</dbReference>